<reference evidence="1" key="1">
    <citation type="journal article" date="2022" name="bioRxiv">
        <title>Sequencing and chromosome-scale assembly of the giantPleurodeles waltlgenome.</title>
        <authorList>
            <person name="Brown T."/>
            <person name="Elewa A."/>
            <person name="Iarovenko S."/>
            <person name="Subramanian E."/>
            <person name="Araus A.J."/>
            <person name="Petzold A."/>
            <person name="Susuki M."/>
            <person name="Suzuki K.-i.T."/>
            <person name="Hayashi T."/>
            <person name="Toyoda A."/>
            <person name="Oliveira C."/>
            <person name="Osipova E."/>
            <person name="Leigh N.D."/>
            <person name="Simon A."/>
            <person name="Yun M.H."/>
        </authorList>
    </citation>
    <scope>NUCLEOTIDE SEQUENCE</scope>
    <source>
        <strain evidence="1">20211129_DDA</strain>
        <tissue evidence="1">Liver</tissue>
    </source>
</reference>
<dbReference type="AlphaFoldDB" id="A0AAV7V0Q7"/>
<protein>
    <submittedName>
        <fullName evidence="1">Uncharacterized protein</fullName>
    </submittedName>
</protein>
<accession>A0AAV7V0Q7</accession>
<evidence type="ECO:0000313" key="1">
    <source>
        <dbReference type="EMBL" id="KAJ1194412.1"/>
    </source>
</evidence>
<evidence type="ECO:0000313" key="2">
    <source>
        <dbReference type="Proteomes" id="UP001066276"/>
    </source>
</evidence>
<keyword evidence="2" id="KW-1185">Reference proteome</keyword>
<dbReference type="EMBL" id="JANPWB010000004">
    <property type="protein sequence ID" value="KAJ1194412.1"/>
    <property type="molecule type" value="Genomic_DNA"/>
</dbReference>
<sequence length="254" mass="26104">MESDESRMNPRLRAWLVGIDAVPRVAGLPGVVPGGEVGAEDEDLRLVRLQFQATALHPVGDGLHSVVEGVDFGVLPAFQEGGGLEGAVDDHSELGDDDGACFVEDVMRAGVGCGCRGGRGIEAVMDVYDLAVKEGGEGVAEVSQRWGVVGAGSGVGDVEEHFAVVCIVVDAFLVGGSLGGPDELVVPVDGVFEGSVVDLCLFVAPLLLEFSALPFGGLEVCSEPDGLSVGAVVGEFFLIGARVLAQSSINCLRL</sequence>
<organism evidence="1 2">
    <name type="scientific">Pleurodeles waltl</name>
    <name type="common">Iberian ribbed newt</name>
    <dbReference type="NCBI Taxonomy" id="8319"/>
    <lineage>
        <taxon>Eukaryota</taxon>
        <taxon>Metazoa</taxon>
        <taxon>Chordata</taxon>
        <taxon>Craniata</taxon>
        <taxon>Vertebrata</taxon>
        <taxon>Euteleostomi</taxon>
        <taxon>Amphibia</taxon>
        <taxon>Batrachia</taxon>
        <taxon>Caudata</taxon>
        <taxon>Salamandroidea</taxon>
        <taxon>Salamandridae</taxon>
        <taxon>Pleurodelinae</taxon>
        <taxon>Pleurodeles</taxon>
    </lineage>
</organism>
<name>A0AAV7V0Q7_PLEWA</name>
<comment type="caution">
    <text evidence="1">The sequence shown here is derived from an EMBL/GenBank/DDBJ whole genome shotgun (WGS) entry which is preliminary data.</text>
</comment>
<gene>
    <name evidence="1" type="ORF">NDU88_003701</name>
</gene>
<proteinExistence type="predicted"/>
<dbReference type="Proteomes" id="UP001066276">
    <property type="component" value="Chromosome 2_2"/>
</dbReference>